<organism evidence="1 2">
    <name type="scientific">Alicyclobacillus ferrooxydans</name>
    <dbReference type="NCBI Taxonomy" id="471514"/>
    <lineage>
        <taxon>Bacteria</taxon>
        <taxon>Bacillati</taxon>
        <taxon>Bacillota</taxon>
        <taxon>Bacilli</taxon>
        <taxon>Bacillales</taxon>
        <taxon>Alicyclobacillaceae</taxon>
        <taxon>Alicyclobacillus</taxon>
    </lineage>
</organism>
<name>A0A0P9C6R7_9BACL</name>
<evidence type="ECO:0000313" key="2">
    <source>
        <dbReference type="Proteomes" id="UP000050482"/>
    </source>
</evidence>
<proteinExistence type="predicted"/>
<gene>
    <name evidence="1" type="ORF">AN477_21305</name>
</gene>
<dbReference type="SUPFAM" id="SSF48208">
    <property type="entry name" value="Six-hairpin glycosidases"/>
    <property type="match status" value="1"/>
</dbReference>
<dbReference type="InterPro" id="IPR008928">
    <property type="entry name" value="6-hairpin_glycosidase_sf"/>
</dbReference>
<dbReference type="AlphaFoldDB" id="A0A0P9C6R7"/>
<accession>A0A0P9C6R7</accession>
<dbReference type="PATRIC" id="fig|471514.4.peg.1765"/>
<dbReference type="STRING" id="471514.AN477_21305"/>
<dbReference type="InterPro" id="IPR000852">
    <property type="entry name" value="Glyco_hydro_52"/>
</dbReference>
<sequence length="706" mass="78962">MKVSKNIFFNAHHAPIGAYSSFTLGFPGAGGGLDLELGQSPRKSVYIGLETKEGGKYDALPFFDFGDDEAKRYDVEKAELASESNQVIRPIERQRITREFHLGSDTWSADDLTFTIYSPVQGVPDPTVTDESALKEVLVPAVIAELTVDNTTGNRKRRAFFGYEGNDPYSGMRFFNLENGLKGVGQGRITALIAADDSAKQAMHFSMQDILTTPLEENWTFGLGKVAAFIMDVPVGEKKTFRFAVCFYRAGIVTTGLDASYYYTRFFKNIEDVGAYAIANSDMLIAKAEQCNSLVERNHLSVDQQFMMAHAIRSYYGSSQLLDLEGRPFWVINEGEYRMMNTFDLTVDQLFYELKMNPWTVKNELDMFSSRYSYRDEVRFPGQAETHQGGLSFTHDMGIANQLSRPGYSSYEEYGLTGCFSHMTHEQLVNWVLCAAVYAEQTGDKEWLSVNLPILEACFESMLNRDNPDPAKRNGVMALDSSRTMGGAEITTYDSLDTSLGQARNNLYLASKSWAAYVGLNKLFQDNGQGVLAELALDQAMKCAKTIVSFQTEAGYIPAVMGENNDSKIIPAIEGLVFPYYMNCQEALDSDGQFGFFLDALKKHFEVVLVEDVCLFQDGGWKISSTSDNSWLSKVYLCQFVARQILGFAGAKYSASADEAHVRWLTHPTLSVWSWSDQMVRGEAIGSRYYPRGVTSILWLEEATQQ</sequence>
<dbReference type="EMBL" id="LJCO01000096">
    <property type="protein sequence ID" value="KPV40839.1"/>
    <property type="molecule type" value="Genomic_DNA"/>
</dbReference>
<protein>
    <submittedName>
        <fullName evidence="1">Beta-xylosidase</fullName>
    </submittedName>
</protein>
<comment type="caution">
    <text evidence="1">The sequence shown here is derived from an EMBL/GenBank/DDBJ whole genome shotgun (WGS) entry which is preliminary data.</text>
</comment>
<dbReference type="Pfam" id="PF03512">
    <property type="entry name" value="Glyco_hydro_52"/>
    <property type="match status" value="1"/>
</dbReference>
<evidence type="ECO:0000313" key="1">
    <source>
        <dbReference type="EMBL" id="KPV40839.1"/>
    </source>
</evidence>
<reference evidence="1 2" key="1">
    <citation type="submission" date="2015-09" db="EMBL/GenBank/DDBJ databases">
        <title>Draft genome sequence of Alicyclobacillus ferrooxydans DSM 22381.</title>
        <authorList>
            <person name="Hemp J."/>
        </authorList>
    </citation>
    <scope>NUCLEOTIDE SEQUENCE [LARGE SCALE GENOMIC DNA]</scope>
    <source>
        <strain evidence="1 2">TC-34</strain>
    </source>
</reference>
<dbReference type="GO" id="GO:0009044">
    <property type="term" value="F:xylan 1,4-beta-xylosidase activity"/>
    <property type="evidence" value="ECO:0007669"/>
    <property type="project" value="InterPro"/>
</dbReference>
<dbReference type="PRINTS" id="PR00845">
    <property type="entry name" value="GLHYDRLASE52"/>
</dbReference>
<dbReference type="Proteomes" id="UP000050482">
    <property type="component" value="Unassembled WGS sequence"/>
</dbReference>
<dbReference type="GO" id="GO:0005975">
    <property type="term" value="P:carbohydrate metabolic process"/>
    <property type="evidence" value="ECO:0007669"/>
    <property type="project" value="InterPro"/>
</dbReference>
<keyword evidence="2" id="KW-1185">Reference proteome</keyword>